<dbReference type="EMBL" id="CAJNRG010004963">
    <property type="protein sequence ID" value="CAF2071300.1"/>
    <property type="molecule type" value="Genomic_DNA"/>
</dbReference>
<evidence type="ECO:0000313" key="13">
    <source>
        <dbReference type="EMBL" id="CAF4231056.1"/>
    </source>
</evidence>
<dbReference type="OrthoDB" id="3200163at2759"/>
<dbReference type="Proteomes" id="UP000663834">
    <property type="component" value="Unassembled WGS sequence"/>
</dbReference>
<comment type="caution">
    <text evidence="5">The sequence shown here is derived from an EMBL/GenBank/DDBJ whole genome shotgun (WGS) entry which is preliminary data.</text>
</comment>
<keyword evidence="3" id="KW-0732">Signal</keyword>
<dbReference type="EMBL" id="CAJOBH010007039">
    <property type="protein sequence ID" value="CAF4073293.1"/>
    <property type="molecule type" value="Genomic_DNA"/>
</dbReference>
<dbReference type="PANTHER" id="PTHR45570">
    <property type="entry name" value="CARBOXYLIC ESTER HYDROLASE"/>
    <property type="match status" value="1"/>
</dbReference>
<feature type="chain" id="PRO_5035953254" description="Carboxylic ester hydrolase" evidence="3">
    <location>
        <begin position="22"/>
        <end position="530"/>
    </location>
</feature>
<dbReference type="Proteomes" id="UP000663855">
    <property type="component" value="Unassembled WGS sequence"/>
</dbReference>
<evidence type="ECO:0000313" key="7">
    <source>
        <dbReference type="EMBL" id="CAF1965685.1"/>
    </source>
</evidence>
<dbReference type="Proteomes" id="UP000663887">
    <property type="component" value="Unassembled WGS sequence"/>
</dbReference>
<dbReference type="PROSITE" id="PS00941">
    <property type="entry name" value="CARBOXYLESTERASE_B_2"/>
    <property type="match status" value="1"/>
</dbReference>
<dbReference type="EMBL" id="CAJNRE010011369">
    <property type="protein sequence ID" value="CAF2100923.1"/>
    <property type="molecule type" value="Genomic_DNA"/>
</dbReference>
<dbReference type="InterPro" id="IPR002018">
    <property type="entry name" value="CarbesteraseB"/>
</dbReference>
<sequence length="530" mass="59519">MNVLLVLTFITLSCLLQNVQGNRTVTVPTDYGDILGYETDMARIFYGIPYAQPPLDDLRWNHPVPISKWSPKVLNATTRAPACPQPPCGGIPSILCPTLFSEDCLYLNIFTPLPNNSSPGSRLPVMLFIPGGNFQYLDASIPVYESERLVNTTNVIVALIQYRLGALGFLATGTKPNDLQGNYGILDQRLAIAWIKANIDAFGGDPNQITLFGQSAGAQSVALHHLTSEMQSFFQSSIIQSAPMAIPFRTYDQYITPTTLLAEELQCGAEDISCLRKASYQAIAAAQTKVDSMLTSFEFLLFFEPWVPVIDNNIVKGQLLELVKNVSFPMKPLVIGTLTEEAIFYVYEGWAQPITISLYVEIILFTFHEHAFKVLERYPPSELDDQRPLISKIATQWVFACPTRIYARKAASYSYVFGFPLDFDGWENETFCNNHVCHAGELPYTFASAWVNFTDAGKRVATSMTNYWTNFAKTNDTNRPVAQSIVWPQMNADESYLYFQDPLDIRESYLKDDCDFWDKIGYKTIPPISL</sequence>
<dbReference type="Proteomes" id="UP000663824">
    <property type="component" value="Unassembled WGS sequence"/>
</dbReference>
<dbReference type="EC" id="3.1.1.-" evidence="3"/>
<feature type="signal peptide" evidence="3">
    <location>
        <begin position="1"/>
        <end position="21"/>
    </location>
</feature>
<evidence type="ECO:0000313" key="12">
    <source>
        <dbReference type="EMBL" id="CAF4097729.1"/>
    </source>
</evidence>
<dbReference type="EMBL" id="CAJNOW010007389">
    <property type="protein sequence ID" value="CAF1512727.1"/>
    <property type="molecule type" value="Genomic_DNA"/>
</dbReference>
<dbReference type="Gene3D" id="3.40.50.1820">
    <property type="entry name" value="alpha/beta hydrolase"/>
    <property type="match status" value="1"/>
</dbReference>
<evidence type="ECO:0000256" key="1">
    <source>
        <dbReference type="ARBA" id="ARBA00005964"/>
    </source>
</evidence>
<keyword evidence="2 3" id="KW-0378">Hydrolase</keyword>
<accession>A0A815U883</accession>
<dbReference type="Pfam" id="PF00135">
    <property type="entry name" value="COesterase"/>
    <property type="match status" value="1"/>
</dbReference>
<dbReference type="InterPro" id="IPR019826">
    <property type="entry name" value="Carboxylesterase_B_AS"/>
</dbReference>
<dbReference type="InterPro" id="IPR029058">
    <property type="entry name" value="AB_hydrolase_fold"/>
</dbReference>
<evidence type="ECO:0000256" key="3">
    <source>
        <dbReference type="RuleBase" id="RU361235"/>
    </source>
</evidence>
<feature type="domain" description="Carboxylesterase type B" evidence="4">
    <location>
        <begin position="26"/>
        <end position="517"/>
    </location>
</feature>
<dbReference type="Proteomes" id="UP000676336">
    <property type="component" value="Unassembled WGS sequence"/>
</dbReference>
<evidence type="ECO:0000313" key="8">
    <source>
        <dbReference type="EMBL" id="CAF2071300.1"/>
    </source>
</evidence>
<dbReference type="GO" id="GO:0016787">
    <property type="term" value="F:hydrolase activity"/>
    <property type="evidence" value="ECO:0007669"/>
    <property type="project" value="UniProtKB-KW"/>
</dbReference>
<evidence type="ECO:0000256" key="2">
    <source>
        <dbReference type="ARBA" id="ARBA00022801"/>
    </source>
</evidence>
<evidence type="ECO:0000313" key="14">
    <source>
        <dbReference type="EMBL" id="CAF4240393.1"/>
    </source>
</evidence>
<evidence type="ECO:0000313" key="6">
    <source>
        <dbReference type="EMBL" id="CAF1589363.1"/>
    </source>
</evidence>
<dbReference type="Proteomes" id="UP000681720">
    <property type="component" value="Unassembled WGS sequence"/>
</dbReference>
<dbReference type="Proteomes" id="UP000681967">
    <property type="component" value="Unassembled WGS sequence"/>
</dbReference>
<dbReference type="EMBL" id="CAJOBG010007952">
    <property type="protein sequence ID" value="CAF4231056.1"/>
    <property type="molecule type" value="Genomic_DNA"/>
</dbReference>
<dbReference type="PANTHER" id="PTHR45570:SF2">
    <property type="entry name" value="ACETYLCHOLINESTERASE 1-LIKE"/>
    <property type="match status" value="1"/>
</dbReference>
<evidence type="ECO:0000313" key="11">
    <source>
        <dbReference type="EMBL" id="CAF4073293.1"/>
    </source>
</evidence>
<keyword evidence="16" id="KW-1185">Reference proteome</keyword>
<dbReference type="EMBL" id="CAJNOV010016385">
    <property type="protein sequence ID" value="CAF1589363.1"/>
    <property type="molecule type" value="Genomic_DNA"/>
</dbReference>
<organism evidence="5 15">
    <name type="scientific">Rotaria magnacalcarata</name>
    <dbReference type="NCBI Taxonomy" id="392030"/>
    <lineage>
        <taxon>Eukaryota</taxon>
        <taxon>Metazoa</taxon>
        <taxon>Spiralia</taxon>
        <taxon>Gnathifera</taxon>
        <taxon>Rotifera</taxon>
        <taxon>Eurotatoria</taxon>
        <taxon>Bdelloidea</taxon>
        <taxon>Philodinida</taxon>
        <taxon>Philodinidae</taxon>
        <taxon>Rotaria</taxon>
    </lineage>
</organism>
<evidence type="ECO:0000313" key="15">
    <source>
        <dbReference type="Proteomes" id="UP000663834"/>
    </source>
</evidence>
<dbReference type="EMBL" id="CAJOBF010007751">
    <property type="protein sequence ID" value="CAF4240393.1"/>
    <property type="molecule type" value="Genomic_DNA"/>
</dbReference>
<dbReference type="Proteomes" id="UP000663842">
    <property type="component" value="Unassembled WGS sequence"/>
</dbReference>
<proteinExistence type="inferred from homology"/>
<evidence type="ECO:0000313" key="5">
    <source>
        <dbReference type="EMBL" id="CAF1512727.1"/>
    </source>
</evidence>
<reference evidence="5" key="1">
    <citation type="submission" date="2021-02" db="EMBL/GenBank/DDBJ databases">
        <authorList>
            <person name="Nowell W R."/>
        </authorList>
    </citation>
    <scope>NUCLEOTIDE SEQUENCE</scope>
</reference>
<evidence type="ECO:0000313" key="9">
    <source>
        <dbReference type="EMBL" id="CAF2100923.1"/>
    </source>
</evidence>
<evidence type="ECO:0000313" key="10">
    <source>
        <dbReference type="EMBL" id="CAF4046761.1"/>
    </source>
</evidence>
<dbReference type="EMBL" id="CAJOBJ010007890">
    <property type="protein sequence ID" value="CAF4097729.1"/>
    <property type="molecule type" value="Genomic_DNA"/>
</dbReference>
<protein>
    <recommendedName>
        <fullName evidence="3">Carboxylic ester hydrolase</fullName>
        <ecNumber evidence="3">3.1.1.-</ecNumber>
    </recommendedName>
</protein>
<dbReference type="EMBL" id="CAJNRF010000526">
    <property type="protein sequence ID" value="CAF1965685.1"/>
    <property type="molecule type" value="Genomic_DNA"/>
</dbReference>
<dbReference type="EMBL" id="CAJOBI010005940">
    <property type="protein sequence ID" value="CAF4046761.1"/>
    <property type="molecule type" value="Genomic_DNA"/>
</dbReference>
<dbReference type="SUPFAM" id="SSF53474">
    <property type="entry name" value="alpha/beta-Hydrolases"/>
    <property type="match status" value="1"/>
</dbReference>
<dbReference type="PROSITE" id="PS00122">
    <property type="entry name" value="CARBOXYLESTERASE_B_1"/>
    <property type="match status" value="1"/>
</dbReference>
<evidence type="ECO:0000259" key="4">
    <source>
        <dbReference type="Pfam" id="PF00135"/>
    </source>
</evidence>
<name>A0A815U883_9BILA</name>
<dbReference type="Proteomes" id="UP000663856">
    <property type="component" value="Unassembled WGS sequence"/>
</dbReference>
<gene>
    <name evidence="11" type="ORF">BYL167_LOCUS17648</name>
    <name evidence="6" type="ORF">CJN711_LOCUS33849</name>
    <name evidence="12" type="ORF">GIL414_LOCUS16947</name>
    <name evidence="5" type="ORF">KQP761_LOCUS15251</name>
    <name evidence="9" type="ORF">MBJ925_LOCUS22263</name>
    <name evidence="13" type="ORF">OVN521_LOCUS27977</name>
    <name evidence="10" type="ORF">SMN809_LOCUS14421</name>
    <name evidence="14" type="ORF">UXM345_LOCUS30147</name>
    <name evidence="7" type="ORF">WKI299_LOCUS3067</name>
    <name evidence="8" type="ORF">XDN619_LOCUS12635</name>
</gene>
<evidence type="ECO:0000313" key="16">
    <source>
        <dbReference type="Proteomes" id="UP000663866"/>
    </source>
</evidence>
<dbReference type="Proteomes" id="UP000663866">
    <property type="component" value="Unassembled WGS sequence"/>
</dbReference>
<dbReference type="AlphaFoldDB" id="A0A815U883"/>
<comment type="similarity">
    <text evidence="1 3">Belongs to the type-B carboxylesterase/lipase family.</text>
</comment>
<dbReference type="InterPro" id="IPR019819">
    <property type="entry name" value="Carboxylesterase_B_CS"/>
</dbReference>